<accession>A0AAU8XPE9</accession>
<proteinExistence type="predicted"/>
<dbReference type="EMBL" id="CP024712">
    <property type="protein sequence ID" value="ATV20658.1"/>
    <property type="molecule type" value="Genomic_DNA"/>
</dbReference>
<dbReference type="Proteomes" id="UP000230024">
    <property type="component" value="Chromosome"/>
</dbReference>
<gene>
    <name evidence="2" type="ORF">CT122_30730</name>
</gene>
<dbReference type="AlphaFoldDB" id="A0AAU8XPE9"/>
<reference evidence="2 3" key="1">
    <citation type="submission" date="2017-11" db="EMBL/GenBank/DDBJ databases">
        <title>Complete DNA Sequence of Pseudomonas syringae pv. actinidiae, biovar 5 (Psa5).</title>
        <authorList>
            <person name="Butler M."/>
            <person name="Taiaroa G."/>
            <person name="Sumpter N."/>
            <person name="Poulter R."/>
        </authorList>
    </citation>
    <scope>NUCLEOTIDE SEQUENCE [LARGE SCALE GENOMIC DNA]</scope>
    <source>
        <strain evidence="2 3">MAFF212063</strain>
    </source>
</reference>
<protein>
    <submittedName>
        <fullName evidence="2">Uncharacterized protein</fullName>
    </submittedName>
</protein>
<feature type="region of interest" description="Disordered" evidence="1">
    <location>
        <begin position="255"/>
        <end position="278"/>
    </location>
</feature>
<evidence type="ECO:0000313" key="2">
    <source>
        <dbReference type="EMBL" id="ATV20658.1"/>
    </source>
</evidence>
<evidence type="ECO:0000313" key="3">
    <source>
        <dbReference type="Proteomes" id="UP000230024"/>
    </source>
</evidence>
<evidence type="ECO:0000256" key="1">
    <source>
        <dbReference type="SAM" id="MobiDB-lite"/>
    </source>
</evidence>
<dbReference type="AntiFam" id="ANF00261">
    <property type="entry name" value="Protein of unknown function (DUF1534)"/>
</dbReference>
<name>A0AAU8XPE9_PSESF</name>
<organism evidence="2 3">
    <name type="scientific">Pseudomonas syringae pv. actinidiae</name>
    <dbReference type="NCBI Taxonomy" id="103796"/>
    <lineage>
        <taxon>Bacteria</taxon>
        <taxon>Pseudomonadati</taxon>
        <taxon>Pseudomonadota</taxon>
        <taxon>Gammaproteobacteria</taxon>
        <taxon>Pseudomonadales</taxon>
        <taxon>Pseudomonadaceae</taxon>
        <taxon>Pseudomonas</taxon>
        <taxon>Pseudomonas syringae</taxon>
    </lineage>
</organism>
<sequence>MTSLSFFTLQPRNALRDALRHKSALRCRFKIGRRASRTACDAERRTIVRLSFFTLQPRNALRDALRHRFALRRALKIGRRASRTACDAERRTMVRLLFCALQPKHLSFLTLQRRNALRDALRHRFALRRALKIGRRASRTACDAERRTIVRLSFFTLRPRHLSFLTLQRRNALGDALRHRFALRRALKTGRGALHDGQSDKPQRLTSNTPDSIWWVYGNWSNRAQRSTRWVSCNWAMLAARVSGLQEMYRMRSNRRVSSHVSGSMPARGGSTKTLPKS</sequence>